<gene>
    <name evidence="11" type="primary">asnB</name>
    <name evidence="11" type="ORF">LXM24_20830</name>
</gene>
<evidence type="ECO:0000259" key="10">
    <source>
        <dbReference type="PROSITE" id="PS51278"/>
    </source>
</evidence>
<evidence type="ECO:0000256" key="9">
    <source>
        <dbReference type="PIRSR" id="PIRSR001589-2"/>
    </source>
</evidence>
<evidence type="ECO:0000256" key="5">
    <source>
        <dbReference type="ARBA" id="ARBA00022840"/>
    </source>
</evidence>
<reference evidence="11" key="1">
    <citation type="submission" date="2021-12" db="EMBL/GenBank/DDBJ databases">
        <title>Novel species in genus Dyadobacter.</title>
        <authorList>
            <person name="Ma C."/>
        </authorList>
    </citation>
    <scope>NUCLEOTIDE SEQUENCE</scope>
    <source>
        <strain evidence="11">CY399</strain>
    </source>
</reference>
<dbReference type="GO" id="GO:0005524">
    <property type="term" value="F:ATP binding"/>
    <property type="evidence" value="ECO:0007669"/>
    <property type="project" value="UniProtKB-KW"/>
</dbReference>
<comment type="similarity">
    <text evidence="2">Belongs to the asparagine synthetase family.</text>
</comment>
<sequence length="631" mass="72675">MCGIAGSVNCKLTKESIDLIHHRGPDSQALIEIEMGNNHLFFGHTRLSIQDLSEAGAQPMFTDCGNYCITFNGEIYNHKELRQRLSDVNFKGQSDTETILYYLKQFGIEGVKDFNGIFAFSFFDRAKGKLYLVRDWFGTKPLYYYLNGNKLLFSSEIKVILNNPEYKKDIDETALNSFLTFRYNPAPQTLYKDIKKLEAASYLEFNLDGTVKYTDYWPKVQKINNDITEEEALVEYRRLLDQSVKRQLLSDVPVGLLLSGGLDSAVLGKLMSEKASYQIKTFTVGFEGKGNYNELDDARITSQLINSEHHEIYMEKDTYMNYFYKSFFHTEEPIAEPTIPALYYLSNLASQHVKVVLSGQGADEPMAGYKRYKGEKFISDYRKILSMLPLSLASTLFPNNSTIDRGIYSAKFKDELDRFIAIYTLFTPDLKGKLYQGGLQDQIGMDQKFLFQKAFDRTDKNADSLSKLLFLDTRTMLPDNLLLFNDKLTMANSIENRVPYLDIDLVNYLETLPIHLKLKGQMGKYIHKKASEAWLPKSIIHRKKRGFETPVGDWFKSELSDSLTDLIDSSDSLSRKYFNVPFIKDMIQQHRTMKRDYKKQLFILLSLELWHSSFFKSDFSSQPADLQSVIG</sequence>
<dbReference type="Pfam" id="PF00733">
    <property type="entry name" value="Asn_synthase"/>
    <property type="match status" value="1"/>
</dbReference>
<dbReference type="PROSITE" id="PS51278">
    <property type="entry name" value="GATASE_TYPE_2"/>
    <property type="match status" value="1"/>
</dbReference>
<proteinExistence type="inferred from homology"/>
<protein>
    <recommendedName>
        <fullName evidence="3">asparagine synthase (glutamine-hydrolyzing)</fullName>
        <ecNumber evidence="3">6.3.5.4</ecNumber>
    </recommendedName>
</protein>
<comment type="pathway">
    <text evidence="1">Amino-acid biosynthesis; L-asparagine biosynthesis; L-asparagine from L-aspartate (L-Gln route): step 1/1.</text>
</comment>
<keyword evidence="5 9" id="KW-0067">ATP-binding</keyword>
<evidence type="ECO:0000313" key="11">
    <source>
        <dbReference type="EMBL" id="MCF0042559.1"/>
    </source>
</evidence>
<dbReference type="InterPro" id="IPR051786">
    <property type="entry name" value="ASN_synthetase/amidase"/>
</dbReference>
<feature type="domain" description="Glutamine amidotransferase type-2" evidence="10">
    <location>
        <begin position="2"/>
        <end position="208"/>
    </location>
</feature>
<feature type="binding site" evidence="9">
    <location>
        <position position="95"/>
    </location>
    <ligand>
        <name>L-glutamine</name>
        <dbReference type="ChEBI" id="CHEBI:58359"/>
    </ligand>
</feature>
<evidence type="ECO:0000256" key="6">
    <source>
        <dbReference type="ARBA" id="ARBA00022962"/>
    </source>
</evidence>
<dbReference type="CDD" id="cd00712">
    <property type="entry name" value="AsnB"/>
    <property type="match status" value="1"/>
</dbReference>
<keyword evidence="4 9" id="KW-0547">Nucleotide-binding</keyword>
<feature type="binding site" evidence="9">
    <location>
        <position position="284"/>
    </location>
    <ligand>
        <name>ATP</name>
        <dbReference type="ChEBI" id="CHEBI:30616"/>
    </ligand>
</feature>
<evidence type="ECO:0000256" key="3">
    <source>
        <dbReference type="ARBA" id="ARBA00012737"/>
    </source>
</evidence>
<dbReference type="Proteomes" id="UP001139700">
    <property type="component" value="Unassembled WGS sequence"/>
</dbReference>
<dbReference type="NCBIfam" id="TIGR01536">
    <property type="entry name" value="asn_synth_AEB"/>
    <property type="match status" value="1"/>
</dbReference>
<dbReference type="EC" id="6.3.5.4" evidence="3"/>
<dbReference type="GO" id="GO:0004066">
    <property type="term" value="F:asparagine synthase (glutamine-hydrolyzing) activity"/>
    <property type="evidence" value="ECO:0007669"/>
    <property type="project" value="UniProtKB-EC"/>
</dbReference>
<keyword evidence="6 8" id="KW-0315">Glutamine amidotransferase</keyword>
<dbReference type="EMBL" id="JAJTTA010000004">
    <property type="protein sequence ID" value="MCF0042559.1"/>
    <property type="molecule type" value="Genomic_DNA"/>
</dbReference>
<dbReference type="Pfam" id="PF13537">
    <property type="entry name" value="GATase_7"/>
    <property type="match status" value="1"/>
</dbReference>
<dbReference type="RefSeq" id="WP_234615410.1">
    <property type="nucleotide sequence ID" value="NZ_CP098806.1"/>
</dbReference>
<feature type="binding site" evidence="9">
    <location>
        <begin position="358"/>
        <end position="359"/>
    </location>
    <ligand>
        <name>ATP</name>
        <dbReference type="ChEBI" id="CHEBI:30616"/>
    </ligand>
</feature>
<dbReference type="InterPro" id="IPR017932">
    <property type="entry name" value="GATase_2_dom"/>
</dbReference>
<dbReference type="AlphaFoldDB" id="A0A9X1TBZ8"/>
<dbReference type="PIRSF" id="PIRSF001589">
    <property type="entry name" value="Asn_synthetase_glu-h"/>
    <property type="match status" value="1"/>
</dbReference>
<dbReference type="PANTHER" id="PTHR43284:SF1">
    <property type="entry name" value="ASPARAGINE SYNTHETASE"/>
    <property type="match status" value="1"/>
</dbReference>
<evidence type="ECO:0000313" key="12">
    <source>
        <dbReference type="Proteomes" id="UP001139700"/>
    </source>
</evidence>
<dbReference type="Gene3D" id="3.40.50.620">
    <property type="entry name" value="HUPs"/>
    <property type="match status" value="1"/>
</dbReference>
<dbReference type="SUPFAM" id="SSF56235">
    <property type="entry name" value="N-terminal nucleophile aminohydrolases (Ntn hydrolases)"/>
    <property type="match status" value="1"/>
</dbReference>
<dbReference type="InterPro" id="IPR001962">
    <property type="entry name" value="Asn_synthase"/>
</dbReference>
<keyword evidence="8" id="KW-0061">Asparagine biosynthesis</keyword>
<dbReference type="InterPro" id="IPR006426">
    <property type="entry name" value="Asn_synth_AEB"/>
</dbReference>
<dbReference type="Gene3D" id="3.60.20.10">
    <property type="entry name" value="Glutamine Phosphoribosylpyrophosphate, subunit 1, domain 1"/>
    <property type="match status" value="1"/>
</dbReference>
<comment type="catalytic activity">
    <reaction evidence="7">
        <text>L-aspartate + L-glutamine + ATP + H2O = L-asparagine + L-glutamate + AMP + diphosphate + H(+)</text>
        <dbReference type="Rhea" id="RHEA:12228"/>
        <dbReference type="ChEBI" id="CHEBI:15377"/>
        <dbReference type="ChEBI" id="CHEBI:15378"/>
        <dbReference type="ChEBI" id="CHEBI:29985"/>
        <dbReference type="ChEBI" id="CHEBI:29991"/>
        <dbReference type="ChEBI" id="CHEBI:30616"/>
        <dbReference type="ChEBI" id="CHEBI:33019"/>
        <dbReference type="ChEBI" id="CHEBI:58048"/>
        <dbReference type="ChEBI" id="CHEBI:58359"/>
        <dbReference type="ChEBI" id="CHEBI:456215"/>
        <dbReference type="EC" id="6.3.5.4"/>
    </reaction>
</comment>
<dbReference type="GO" id="GO:0006529">
    <property type="term" value="P:asparagine biosynthetic process"/>
    <property type="evidence" value="ECO:0007669"/>
    <property type="project" value="UniProtKB-KW"/>
</dbReference>
<comment type="caution">
    <text evidence="11">The sequence shown here is derived from an EMBL/GenBank/DDBJ whole genome shotgun (WGS) entry which is preliminary data.</text>
</comment>
<evidence type="ECO:0000256" key="1">
    <source>
        <dbReference type="ARBA" id="ARBA00005187"/>
    </source>
</evidence>
<accession>A0A9X1TBZ8</accession>
<dbReference type="SUPFAM" id="SSF52402">
    <property type="entry name" value="Adenine nucleotide alpha hydrolases-like"/>
    <property type="match status" value="1"/>
</dbReference>
<dbReference type="InterPro" id="IPR029055">
    <property type="entry name" value="Ntn_hydrolases_N"/>
</dbReference>
<keyword evidence="8" id="KW-0028">Amino-acid biosynthesis</keyword>
<evidence type="ECO:0000256" key="4">
    <source>
        <dbReference type="ARBA" id="ARBA00022741"/>
    </source>
</evidence>
<dbReference type="InterPro" id="IPR014729">
    <property type="entry name" value="Rossmann-like_a/b/a_fold"/>
</dbReference>
<dbReference type="PANTHER" id="PTHR43284">
    <property type="entry name" value="ASPARAGINE SYNTHETASE (GLUTAMINE-HYDROLYZING)"/>
    <property type="match status" value="1"/>
</dbReference>
<evidence type="ECO:0000256" key="8">
    <source>
        <dbReference type="PIRSR" id="PIRSR001589-1"/>
    </source>
</evidence>
<dbReference type="GO" id="GO:0005829">
    <property type="term" value="C:cytosol"/>
    <property type="evidence" value="ECO:0007669"/>
    <property type="project" value="TreeGrafter"/>
</dbReference>
<dbReference type="CDD" id="cd01991">
    <property type="entry name" value="Asn_synthase_B_C"/>
    <property type="match status" value="1"/>
</dbReference>
<organism evidence="11 12">
    <name type="scientific">Dyadobacter fanqingshengii</name>
    <dbReference type="NCBI Taxonomy" id="2906443"/>
    <lineage>
        <taxon>Bacteria</taxon>
        <taxon>Pseudomonadati</taxon>
        <taxon>Bacteroidota</taxon>
        <taxon>Cytophagia</taxon>
        <taxon>Cytophagales</taxon>
        <taxon>Spirosomataceae</taxon>
        <taxon>Dyadobacter</taxon>
    </lineage>
</organism>
<keyword evidence="12" id="KW-1185">Reference proteome</keyword>
<keyword evidence="11" id="KW-0436">Ligase</keyword>
<evidence type="ECO:0000256" key="7">
    <source>
        <dbReference type="ARBA" id="ARBA00048741"/>
    </source>
</evidence>
<evidence type="ECO:0000256" key="2">
    <source>
        <dbReference type="ARBA" id="ARBA00005752"/>
    </source>
</evidence>
<feature type="binding site" evidence="9">
    <location>
        <position position="257"/>
    </location>
    <ligand>
        <name>ATP</name>
        <dbReference type="ChEBI" id="CHEBI:30616"/>
    </ligand>
</feature>
<dbReference type="InterPro" id="IPR033738">
    <property type="entry name" value="AsnB_N"/>
</dbReference>
<feature type="active site" description="For GATase activity" evidence="8">
    <location>
        <position position="2"/>
    </location>
</feature>
<name>A0A9X1TBZ8_9BACT</name>